<dbReference type="AlphaFoldDB" id="A0A8S2A0Y6"/>
<keyword evidence="3" id="KW-0131">Cell cycle</keyword>
<evidence type="ECO:0000256" key="2">
    <source>
        <dbReference type="ARBA" id="ARBA00022618"/>
    </source>
</evidence>
<dbReference type="EMBL" id="LR999453">
    <property type="protein sequence ID" value="CAE5968096.1"/>
    <property type="molecule type" value="Genomic_DNA"/>
</dbReference>
<dbReference type="GO" id="GO:0019901">
    <property type="term" value="F:protein kinase binding"/>
    <property type="evidence" value="ECO:0007669"/>
    <property type="project" value="InterPro"/>
</dbReference>
<name>A0A8S2A0Y6_ARAAE</name>
<reference evidence="5" key="1">
    <citation type="submission" date="2021-01" db="EMBL/GenBank/DDBJ databases">
        <authorList>
            <person name="Bezrukov I."/>
        </authorList>
    </citation>
    <scope>NUCLEOTIDE SEQUENCE</scope>
</reference>
<sequence>MLTVAGDDELDPVVGPEPPTEAATPRVLTIISHVMEKLVARNEWLAKQTTGFGKSLEAFHGVRAPSISIAKYLERIYKYTKCSPACFVVGYVYIDRLAHRHPGSLVVSLNVHRLLVTCVMIASKILDDVHYNNEFYARVGGVSNADLNKMELELLFLLDFRVTVKLMAESSSPSPSEEIVRLIKRLSAYVAFKMSSLFSTTSIRNLDSRSIGAIAGLAIAVIFTWRAIRTPGEQRQRRQPKRRINNAETSSAAAAQSNVASVLPEVSSPREDNAVQDVVDQFFQPVKPTLGQIVRQKLSEGRKVTCRLLGVILEETSPEELQKQATVRSSVLEVLLEITKYSDLYLMERVLDDESEAKVLQALENAGVFTSGGLVKDKVLFCSTEIGRTSFVRQLEPDWHIDTNPEISTQLARFIKYQLHVSTVKPERTAPNVFTSQSIEQFFGCV</sequence>
<dbReference type="InterPro" id="IPR013922">
    <property type="entry name" value="Cyclin_PHO80-like"/>
</dbReference>
<dbReference type="Proteomes" id="UP000682877">
    <property type="component" value="Chromosome 3"/>
</dbReference>
<dbReference type="InterPro" id="IPR037485">
    <property type="entry name" value="PEX22"/>
</dbReference>
<dbReference type="Gene3D" id="1.10.472.10">
    <property type="entry name" value="Cyclin-like"/>
    <property type="match status" value="1"/>
</dbReference>
<dbReference type="InterPro" id="IPR036915">
    <property type="entry name" value="Cyclin-like_sf"/>
</dbReference>
<dbReference type="GO" id="GO:0007031">
    <property type="term" value="P:peroxisome organization"/>
    <property type="evidence" value="ECO:0007669"/>
    <property type="project" value="InterPro"/>
</dbReference>
<evidence type="ECO:0000313" key="5">
    <source>
        <dbReference type="EMBL" id="CAE5968096.1"/>
    </source>
</evidence>
<feature type="region of interest" description="Disordered" evidence="4">
    <location>
        <begin position="232"/>
        <end position="256"/>
    </location>
</feature>
<gene>
    <name evidence="5" type="ORF">AARE701A_LOCUS7827</name>
</gene>
<dbReference type="Pfam" id="PF22978">
    <property type="entry name" value="HAD_Pex22"/>
    <property type="match status" value="1"/>
</dbReference>
<evidence type="ECO:0000256" key="3">
    <source>
        <dbReference type="ARBA" id="ARBA00023306"/>
    </source>
</evidence>
<keyword evidence="6" id="KW-1185">Reference proteome</keyword>
<feature type="region of interest" description="Disordered" evidence="4">
    <location>
        <begin position="1"/>
        <end position="21"/>
    </location>
</feature>
<organism evidence="5 6">
    <name type="scientific">Arabidopsis arenosa</name>
    <name type="common">Sand rock-cress</name>
    <name type="synonym">Cardaminopsis arenosa</name>
    <dbReference type="NCBI Taxonomy" id="38785"/>
    <lineage>
        <taxon>Eukaryota</taxon>
        <taxon>Viridiplantae</taxon>
        <taxon>Streptophyta</taxon>
        <taxon>Embryophyta</taxon>
        <taxon>Tracheophyta</taxon>
        <taxon>Spermatophyta</taxon>
        <taxon>Magnoliopsida</taxon>
        <taxon>eudicotyledons</taxon>
        <taxon>Gunneridae</taxon>
        <taxon>Pentapetalae</taxon>
        <taxon>rosids</taxon>
        <taxon>malvids</taxon>
        <taxon>Brassicales</taxon>
        <taxon>Brassicaceae</taxon>
        <taxon>Camelineae</taxon>
        <taxon>Arabidopsis</taxon>
    </lineage>
</organism>
<dbReference type="Pfam" id="PF08613">
    <property type="entry name" value="Cyclin"/>
    <property type="match status" value="1"/>
</dbReference>
<dbReference type="PANTHER" id="PTHR34126:SF1">
    <property type="entry name" value="PEROXISOME BIOGENESIS PROTEIN 22"/>
    <property type="match status" value="1"/>
</dbReference>
<evidence type="ECO:0000256" key="1">
    <source>
        <dbReference type="ARBA" id="ARBA00007215"/>
    </source>
</evidence>
<feature type="compositionally biased region" description="Acidic residues" evidence="4">
    <location>
        <begin position="1"/>
        <end position="11"/>
    </location>
</feature>
<keyword evidence="2" id="KW-0132">Cell division</keyword>
<dbReference type="SUPFAM" id="SSF47954">
    <property type="entry name" value="Cyclin-like"/>
    <property type="match status" value="1"/>
</dbReference>
<evidence type="ECO:0000256" key="4">
    <source>
        <dbReference type="SAM" id="MobiDB-lite"/>
    </source>
</evidence>
<proteinExistence type="inferred from homology"/>
<dbReference type="PANTHER" id="PTHR34126">
    <property type="entry name" value="PEROXISOME BIOGENESIS PROTEIN 22"/>
    <property type="match status" value="1"/>
</dbReference>
<accession>A0A8S2A0Y6</accession>
<dbReference type="GO" id="GO:0051301">
    <property type="term" value="P:cell division"/>
    <property type="evidence" value="ECO:0007669"/>
    <property type="project" value="UniProtKB-KW"/>
</dbReference>
<protein>
    <submittedName>
        <fullName evidence="5">Uncharacterized protein</fullName>
    </submittedName>
</protein>
<comment type="similarity">
    <text evidence="1">Belongs to the cyclin family. Cyclin U/P subfamily.</text>
</comment>
<evidence type="ECO:0000313" key="6">
    <source>
        <dbReference type="Proteomes" id="UP000682877"/>
    </source>
</evidence>